<dbReference type="InterPro" id="IPR025209">
    <property type="entry name" value="DUF4209"/>
</dbReference>
<dbReference type="EMBL" id="JBAKBA010000059">
    <property type="protein sequence ID" value="MEL0660813.1"/>
    <property type="molecule type" value="Genomic_DNA"/>
</dbReference>
<sequence>MELGNLGFIQNIIENEGNKSLQSLSTEFGREMSREDCSYAKEERNLLALFRNITSVMLVPKSNNEPFQPLMKMADGSRSALPADLSQNELSILAGRVESINHVALKARIYDLLWICCKPKKPLHAKCAIDLYTKDGIKPDTWRHTGKNEIERAYRLARQLNDIERVTKIENVLIYSFNNDAEDFVDIAYSVAELVENLNALKEHHLKIAERLENLGSSLKSKSYFKDAIRYFELSSRKYKKGSNEDKHVDTLVQAAESYALDAESHFNLDGGSKLIANSLFENAIHAYRKVPAKYRDEYSIDERISKLRHGLNESGKYTLNEMGLFQTPIEGAEERAQLSKEYVAGKISEYEALVYFSGICNVDEYDSLMESEKKSMSTNFLSSFFGSMQYARDGRVIAKTPSVGLGDNEESVNATLFDNMVRTFSYNTKLNVKLSIIPALHQILSEHNFSKSFIFEMCDYSPLIPKSSVHLVSHALWLGLEFEFSTAIHIIAPQLEKIVREQLKKAGAHTTHLDKTGIEHEKGLSTLLGMPESLEVFGQDLLFELTALFTNSIGPNLRNEVAHGLLTDNAAYSEAPIYAWWVLMRMTIHSIITSSEEKGNAG</sequence>
<comment type="caution">
    <text evidence="3">The sequence shown here is derived from an EMBL/GenBank/DDBJ whole genome shotgun (WGS) entry which is preliminary data.</text>
</comment>
<gene>
    <name evidence="3" type="ORF">V6255_16895</name>
</gene>
<evidence type="ECO:0000259" key="1">
    <source>
        <dbReference type="Pfam" id="PF13910"/>
    </source>
</evidence>
<organism evidence="3 4">
    <name type="scientific">Psychromonas arctica</name>
    <dbReference type="NCBI Taxonomy" id="168275"/>
    <lineage>
        <taxon>Bacteria</taxon>
        <taxon>Pseudomonadati</taxon>
        <taxon>Pseudomonadota</taxon>
        <taxon>Gammaproteobacteria</taxon>
        <taxon>Alteromonadales</taxon>
        <taxon>Psychromonadaceae</taxon>
        <taxon>Psychromonas</taxon>
    </lineage>
</organism>
<proteinExistence type="predicted"/>
<keyword evidence="4" id="KW-1185">Reference proteome</keyword>
<dbReference type="Proteomes" id="UP001366060">
    <property type="component" value="Unassembled WGS sequence"/>
</dbReference>
<dbReference type="InterPro" id="IPR055804">
    <property type="entry name" value="DUF7380"/>
</dbReference>
<dbReference type="RefSeq" id="WP_341629197.1">
    <property type="nucleotide sequence ID" value="NZ_JBAKBA010000059.1"/>
</dbReference>
<dbReference type="Pfam" id="PF24098">
    <property type="entry name" value="DUF7380"/>
    <property type="match status" value="1"/>
</dbReference>
<feature type="domain" description="DUF4209" evidence="1">
    <location>
        <begin position="496"/>
        <end position="586"/>
    </location>
</feature>
<protein>
    <submittedName>
        <fullName evidence="3">DUF4209 domain-containing protein</fullName>
    </submittedName>
</protein>
<evidence type="ECO:0000313" key="4">
    <source>
        <dbReference type="Proteomes" id="UP001366060"/>
    </source>
</evidence>
<evidence type="ECO:0000313" key="3">
    <source>
        <dbReference type="EMBL" id="MEL0660813.1"/>
    </source>
</evidence>
<feature type="domain" description="DUF7380" evidence="2">
    <location>
        <begin position="10"/>
        <end position="164"/>
    </location>
</feature>
<name>A0ABU9HFX8_9GAMM</name>
<evidence type="ECO:0000259" key="2">
    <source>
        <dbReference type="Pfam" id="PF24098"/>
    </source>
</evidence>
<accession>A0ABU9HFX8</accession>
<dbReference type="Pfam" id="PF13910">
    <property type="entry name" value="DUF4209"/>
    <property type="match status" value="1"/>
</dbReference>
<reference evidence="3 4" key="1">
    <citation type="submission" date="2024-02" db="EMBL/GenBank/DDBJ databases">
        <title>Bacteria isolated from the canopy kelp, Nereocystis luetkeana.</title>
        <authorList>
            <person name="Pfister C.A."/>
            <person name="Younker I.T."/>
            <person name="Light S.H."/>
        </authorList>
    </citation>
    <scope>NUCLEOTIDE SEQUENCE [LARGE SCALE GENOMIC DNA]</scope>
    <source>
        <strain evidence="3 4">TI.2.07</strain>
    </source>
</reference>